<dbReference type="Proteomes" id="UP000053477">
    <property type="component" value="Unassembled WGS sequence"/>
</dbReference>
<sequence length="161" mass="18186">MQSDGKHREHIPAKRFVPTINYVSDILGHCPHMAPIRIRTLLVDALLNDGKAIPGADDLVFATAPYETLKIYLTWPGYTGCEMLIPINLYAGNDCPSRGSVVSQIAMLFVKFMESCKPRRLHPTAEKWRIADKGLNARNVFFNHLVNTHENVWQVDCDIIV</sequence>
<proteinExistence type="predicted"/>
<name>A0A0H2R923_9AGAM</name>
<evidence type="ECO:0000313" key="2">
    <source>
        <dbReference type="Proteomes" id="UP000053477"/>
    </source>
</evidence>
<gene>
    <name evidence="1" type="ORF">SCHPADRAFT_1001014</name>
</gene>
<evidence type="ECO:0000313" key="1">
    <source>
        <dbReference type="EMBL" id="KLO08350.1"/>
    </source>
</evidence>
<reference evidence="1 2" key="1">
    <citation type="submission" date="2015-04" db="EMBL/GenBank/DDBJ databases">
        <title>Complete genome sequence of Schizopora paradoxa KUC8140, a cosmopolitan wood degrader in East Asia.</title>
        <authorList>
            <consortium name="DOE Joint Genome Institute"/>
            <person name="Min B."/>
            <person name="Park H."/>
            <person name="Jang Y."/>
            <person name="Kim J.-J."/>
            <person name="Kim K.H."/>
            <person name="Pangilinan J."/>
            <person name="Lipzen A."/>
            <person name="Riley R."/>
            <person name="Grigoriev I.V."/>
            <person name="Spatafora J.W."/>
            <person name="Choi I.-G."/>
        </authorList>
    </citation>
    <scope>NUCLEOTIDE SEQUENCE [LARGE SCALE GENOMIC DNA]</scope>
    <source>
        <strain evidence="1 2">KUC8140</strain>
    </source>
</reference>
<keyword evidence="2" id="KW-1185">Reference proteome</keyword>
<dbReference type="EMBL" id="KQ086095">
    <property type="protein sequence ID" value="KLO08350.1"/>
    <property type="molecule type" value="Genomic_DNA"/>
</dbReference>
<organism evidence="1 2">
    <name type="scientific">Schizopora paradoxa</name>
    <dbReference type="NCBI Taxonomy" id="27342"/>
    <lineage>
        <taxon>Eukaryota</taxon>
        <taxon>Fungi</taxon>
        <taxon>Dikarya</taxon>
        <taxon>Basidiomycota</taxon>
        <taxon>Agaricomycotina</taxon>
        <taxon>Agaricomycetes</taxon>
        <taxon>Hymenochaetales</taxon>
        <taxon>Schizoporaceae</taxon>
        <taxon>Schizopora</taxon>
    </lineage>
</organism>
<protein>
    <submittedName>
        <fullName evidence="1">Uncharacterized protein</fullName>
    </submittedName>
</protein>
<dbReference type="AlphaFoldDB" id="A0A0H2R923"/>
<accession>A0A0H2R923</accession>
<dbReference type="InParanoid" id="A0A0H2R923"/>